<sequence>MSAFVPINGQTAEQLEVGQPTNAGRKAHEVLKRLVGSPALQGESRPHIGLVVDRYLPINADPVGRAGGAWQVSAYKSEDKAPILRSLVECANRSWERNDAPWRRWGRNFEQLATEGNGVGFTVKPSWRWIIGLGNQTVLETGITLHHTYGVPYLPGSALKGLTQALVEREEELPELARRIDELGDTLKNAYPEEHWRSMGNTPRERIVNLMFGHKTEARDQSTNETAQAAGEVVFLGGVPVESRDRKDVPRLVVDVMTPHFINYYRDPDHAAPLECDNPIPVPFLAVAGGRYRVALRPRRGRTPRDLVQLAADLCKDALDNLGVGGKTAKGYGYFLER</sequence>
<keyword evidence="4" id="KW-1185">Reference proteome</keyword>
<protein>
    <submittedName>
        <fullName evidence="3">CRISPR-associated RAMP protein, Cmr6 family</fullName>
    </submittedName>
</protein>
<dbReference type="OrthoDB" id="287235at2"/>
<dbReference type="HOGENOM" id="CLU_053305_2_1_0"/>
<proteinExistence type="predicted"/>
<organism evidence="3 4">
    <name type="scientific">Isosphaera pallida (strain ATCC 43644 / DSM 9630 / IS1B)</name>
    <dbReference type="NCBI Taxonomy" id="575540"/>
    <lineage>
        <taxon>Bacteria</taxon>
        <taxon>Pseudomonadati</taxon>
        <taxon>Planctomycetota</taxon>
        <taxon>Planctomycetia</taxon>
        <taxon>Isosphaerales</taxon>
        <taxon>Isosphaeraceae</taxon>
        <taxon>Isosphaera</taxon>
    </lineage>
</organism>
<dbReference type="AlphaFoldDB" id="E8R4C8"/>
<dbReference type="STRING" id="575540.Isop_2150"/>
<dbReference type="InterPro" id="IPR010172">
    <property type="entry name" value="CRISPR-assoc_prot_TM1791"/>
</dbReference>
<name>E8R4C8_ISOPI</name>
<dbReference type="InParanoid" id="E8R4C8"/>
<dbReference type="eggNOG" id="COG1604">
    <property type="taxonomic scope" value="Bacteria"/>
</dbReference>
<evidence type="ECO:0000313" key="4">
    <source>
        <dbReference type="Proteomes" id="UP000008631"/>
    </source>
</evidence>
<dbReference type="InterPro" id="IPR005537">
    <property type="entry name" value="RAMP_III_fam"/>
</dbReference>
<dbReference type="RefSeq" id="WP_013565017.1">
    <property type="nucleotide sequence ID" value="NC_014962.1"/>
</dbReference>
<reference evidence="3 4" key="2">
    <citation type="journal article" date="2011" name="Stand. Genomic Sci.">
        <title>Complete genome sequence of Isosphaera pallida type strain (IS1B).</title>
        <authorList>
            <consortium name="US DOE Joint Genome Institute (JGI-PGF)"/>
            <person name="Goker M."/>
            <person name="Cleland D."/>
            <person name="Saunders E."/>
            <person name="Lapidus A."/>
            <person name="Nolan M."/>
            <person name="Lucas S."/>
            <person name="Hammon N."/>
            <person name="Deshpande S."/>
            <person name="Cheng J.F."/>
            <person name="Tapia R."/>
            <person name="Han C."/>
            <person name="Goodwin L."/>
            <person name="Pitluck S."/>
            <person name="Liolios K."/>
            <person name="Pagani I."/>
            <person name="Ivanova N."/>
            <person name="Mavromatis K."/>
            <person name="Pati A."/>
            <person name="Chen A."/>
            <person name="Palaniappan K."/>
            <person name="Land M."/>
            <person name="Hauser L."/>
            <person name="Chang Y.J."/>
            <person name="Jeffries C.D."/>
            <person name="Detter J.C."/>
            <person name="Beck B."/>
            <person name="Woyke T."/>
            <person name="Bristow J."/>
            <person name="Eisen J.A."/>
            <person name="Markowitz V."/>
            <person name="Hugenholtz P."/>
            <person name="Kyrpides N.C."/>
            <person name="Klenk H.P."/>
        </authorList>
    </citation>
    <scope>NUCLEOTIDE SEQUENCE [LARGE SCALE GENOMIC DNA]</scope>
    <source>
        <strain evidence="4">ATCC 43644 / DSM 9630 / IS1B</strain>
    </source>
</reference>
<dbReference type="GO" id="GO:0051607">
    <property type="term" value="P:defense response to virus"/>
    <property type="evidence" value="ECO:0007669"/>
    <property type="project" value="UniProtKB-KW"/>
</dbReference>
<dbReference type="NCBIfam" id="TIGR01898">
    <property type="entry name" value="cas_TM1791_cmr6"/>
    <property type="match status" value="1"/>
</dbReference>
<dbReference type="Proteomes" id="UP000008631">
    <property type="component" value="Chromosome"/>
</dbReference>
<evidence type="ECO:0000256" key="1">
    <source>
        <dbReference type="ARBA" id="ARBA00023118"/>
    </source>
</evidence>
<evidence type="ECO:0000259" key="2">
    <source>
        <dbReference type="Pfam" id="PF03787"/>
    </source>
</evidence>
<dbReference type="PANTHER" id="PTHR39965:SF1">
    <property type="entry name" value="CRISPR SYSTEM CMR SUBUNIT CMR6"/>
    <property type="match status" value="1"/>
</dbReference>
<keyword evidence="1" id="KW-0051">Antiviral defense</keyword>
<reference key="1">
    <citation type="submission" date="2010-11" db="EMBL/GenBank/DDBJ databases">
        <title>The complete sequence of chromosome of Isophaera pallida ATCC 43644.</title>
        <authorList>
            <consortium name="US DOE Joint Genome Institute (JGI-PGF)"/>
            <person name="Lucas S."/>
            <person name="Copeland A."/>
            <person name="Lapidus A."/>
            <person name="Bruce D."/>
            <person name="Goodwin L."/>
            <person name="Pitluck S."/>
            <person name="Kyrpides N."/>
            <person name="Mavromatis K."/>
            <person name="Pagani I."/>
            <person name="Ivanova N."/>
            <person name="Saunders E."/>
            <person name="Brettin T."/>
            <person name="Detter J.C."/>
            <person name="Han C."/>
            <person name="Tapia R."/>
            <person name="Land M."/>
            <person name="Hauser L."/>
            <person name="Markowitz V."/>
            <person name="Cheng J.-F."/>
            <person name="Hugenholtz P."/>
            <person name="Woyke T."/>
            <person name="Wu D."/>
            <person name="Eisen J.A."/>
        </authorList>
    </citation>
    <scope>NUCLEOTIDE SEQUENCE</scope>
    <source>
        <strain>ATCC 43644</strain>
    </source>
</reference>
<evidence type="ECO:0000313" key="3">
    <source>
        <dbReference type="EMBL" id="ADV62729.1"/>
    </source>
</evidence>
<dbReference type="Pfam" id="PF03787">
    <property type="entry name" value="RAMPs"/>
    <property type="match status" value="1"/>
</dbReference>
<dbReference type="EMBL" id="CP002353">
    <property type="protein sequence ID" value="ADV62729.1"/>
    <property type="molecule type" value="Genomic_DNA"/>
</dbReference>
<feature type="domain" description="CRISPR type III-associated protein" evidence="2">
    <location>
        <begin position="129"/>
        <end position="335"/>
    </location>
</feature>
<gene>
    <name evidence="3" type="ordered locus">Isop_2150</name>
</gene>
<accession>E8R4C8</accession>
<dbReference type="KEGG" id="ipa:Isop_2150"/>
<dbReference type="PANTHER" id="PTHR39965">
    <property type="entry name" value="CRISPR SYSTEM CMR SUBUNIT CMR6"/>
    <property type="match status" value="1"/>
</dbReference>